<dbReference type="AlphaFoldDB" id="A0A1R1JYI6"/>
<name>A0A1R1JYI6_ALCXX</name>
<dbReference type="InterPro" id="IPR004045">
    <property type="entry name" value="Glutathione_S-Trfase_N"/>
</dbReference>
<dbReference type="SFLD" id="SFLDG01150">
    <property type="entry name" value="Main.1:_Beta-like"/>
    <property type="match status" value="1"/>
</dbReference>
<accession>A0A1R1JYI6</accession>
<dbReference type="Gene3D" id="3.40.30.10">
    <property type="entry name" value="Glutaredoxin"/>
    <property type="match status" value="1"/>
</dbReference>
<evidence type="ECO:0000259" key="1">
    <source>
        <dbReference type="PROSITE" id="PS50404"/>
    </source>
</evidence>
<dbReference type="RefSeq" id="WP_076408972.1">
    <property type="nucleotide sequence ID" value="NZ_AP028040.1"/>
</dbReference>
<dbReference type="Pfam" id="PF02798">
    <property type="entry name" value="GST_N"/>
    <property type="match status" value="1"/>
</dbReference>
<dbReference type="PANTHER" id="PTHR44051">
    <property type="entry name" value="GLUTATHIONE S-TRANSFERASE-RELATED"/>
    <property type="match status" value="1"/>
</dbReference>
<dbReference type="Proteomes" id="UP000187251">
    <property type="component" value="Unassembled WGS sequence"/>
</dbReference>
<sequence length="202" mass="22316">MSIVFYWHPQSSASPIAATLAELQVPHERVKVDIRAGEQRRPEFLAINPNGKVPTLTVDGAPLFEALAIQLWLGEHWGVERGLWPAAGTPQRLAAMSWCAWSYVSYGAVLWRLFHLGHGDEGQRDPRQAERALADLDSLLAVLDGHLARQPWMLGAEYSLADLVVGSVIGYSAMLRAPIAAHPKVQDWLGKVQARPAMQVDR</sequence>
<dbReference type="InterPro" id="IPR040079">
    <property type="entry name" value="Glutathione_S-Trfase"/>
</dbReference>
<evidence type="ECO:0000313" key="4">
    <source>
        <dbReference type="Proteomes" id="UP000187251"/>
    </source>
</evidence>
<dbReference type="OrthoDB" id="3828095at2"/>
<dbReference type="SUPFAM" id="SSF47616">
    <property type="entry name" value="GST C-terminal domain-like"/>
    <property type="match status" value="1"/>
</dbReference>
<protein>
    <submittedName>
        <fullName evidence="3">Glutathione S-transferase</fullName>
    </submittedName>
</protein>
<evidence type="ECO:0000259" key="2">
    <source>
        <dbReference type="PROSITE" id="PS50405"/>
    </source>
</evidence>
<dbReference type="Gene3D" id="1.20.1050.10">
    <property type="match status" value="1"/>
</dbReference>
<dbReference type="SFLD" id="SFLDG00358">
    <property type="entry name" value="Main_(cytGST)"/>
    <property type="match status" value="1"/>
</dbReference>
<keyword evidence="3" id="KW-0808">Transferase</keyword>
<organism evidence="3 4">
    <name type="scientific">Alcaligenes xylosoxydans xylosoxydans</name>
    <name type="common">Achromobacter xylosoxidans</name>
    <dbReference type="NCBI Taxonomy" id="85698"/>
    <lineage>
        <taxon>Bacteria</taxon>
        <taxon>Pseudomonadati</taxon>
        <taxon>Pseudomonadota</taxon>
        <taxon>Betaproteobacteria</taxon>
        <taxon>Burkholderiales</taxon>
        <taxon>Alcaligenaceae</taxon>
        <taxon>Achromobacter</taxon>
    </lineage>
</organism>
<dbReference type="SUPFAM" id="SSF52833">
    <property type="entry name" value="Thioredoxin-like"/>
    <property type="match status" value="1"/>
</dbReference>
<evidence type="ECO:0000313" key="3">
    <source>
        <dbReference type="EMBL" id="OMG92241.1"/>
    </source>
</evidence>
<dbReference type="PANTHER" id="PTHR44051:SF8">
    <property type="entry name" value="GLUTATHIONE S-TRANSFERASE GSTA"/>
    <property type="match status" value="1"/>
</dbReference>
<feature type="domain" description="GST C-terminal" evidence="2">
    <location>
        <begin position="88"/>
        <end position="202"/>
    </location>
</feature>
<comment type="caution">
    <text evidence="3">The sequence shown here is derived from an EMBL/GenBank/DDBJ whole genome shotgun (WGS) entry which is preliminary data.</text>
</comment>
<dbReference type="InterPro" id="IPR036282">
    <property type="entry name" value="Glutathione-S-Trfase_C_sf"/>
</dbReference>
<dbReference type="GO" id="GO:0016740">
    <property type="term" value="F:transferase activity"/>
    <property type="evidence" value="ECO:0007669"/>
    <property type="project" value="UniProtKB-KW"/>
</dbReference>
<dbReference type="SFLD" id="SFLDS00019">
    <property type="entry name" value="Glutathione_Transferase_(cytos"/>
    <property type="match status" value="1"/>
</dbReference>
<feature type="domain" description="GST N-terminal" evidence="1">
    <location>
        <begin position="1"/>
        <end position="81"/>
    </location>
</feature>
<dbReference type="PROSITE" id="PS50404">
    <property type="entry name" value="GST_NTER"/>
    <property type="match status" value="1"/>
</dbReference>
<dbReference type="Pfam" id="PF13410">
    <property type="entry name" value="GST_C_2"/>
    <property type="match status" value="1"/>
</dbReference>
<reference evidence="3 4" key="1">
    <citation type="submission" date="2016-09" db="EMBL/GenBank/DDBJ databases">
        <title>Phylogenomics of Achromobacter.</title>
        <authorList>
            <person name="Jeukens J."/>
            <person name="Freschi L."/>
            <person name="Vincent A.T."/>
            <person name="Emond-Rheault J.-G."/>
            <person name="Kukavica-Ibrulj I."/>
            <person name="Charette S.J."/>
            <person name="Levesque R.C."/>
        </authorList>
    </citation>
    <scope>NUCLEOTIDE SEQUENCE [LARGE SCALE GENOMIC DNA]</scope>
    <source>
        <strain evidence="3 4">AUS488</strain>
    </source>
</reference>
<dbReference type="PROSITE" id="PS50405">
    <property type="entry name" value="GST_CTER"/>
    <property type="match status" value="1"/>
</dbReference>
<dbReference type="InterPro" id="IPR036249">
    <property type="entry name" value="Thioredoxin-like_sf"/>
</dbReference>
<proteinExistence type="predicted"/>
<gene>
    <name evidence="3" type="ORF">BIZ92_05920</name>
</gene>
<dbReference type="EMBL" id="MJMN01000002">
    <property type="protein sequence ID" value="OMG92241.1"/>
    <property type="molecule type" value="Genomic_DNA"/>
</dbReference>
<dbReference type="InterPro" id="IPR010987">
    <property type="entry name" value="Glutathione-S-Trfase_C-like"/>
</dbReference>